<evidence type="ECO:0000256" key="2">
    <source>
        <dbReference type="ARBA" id="ARBA00004824"/>
    </source>
</evidence>
<dbReference type="EMBL" id="CP154795">
    <property type="protein sequence ID" value="XAN06323.1"/>
    <property type="molecule type" value="Genomic_DNA"/>
</dbReference>
<organism evidence="15 16">
    <name type="scientific">Ammonicoccus fulvus</name>
    <dbReference type="NCBI Taxonomy" id="3138240"/>
    <lineage>
        <taxon>Bacteria</taxon>
        <taxon>Bacillati</taxon>
        <taxon>Actinomycetota</taxon>
        <taxon>Actinomycetes</taxon>
        <taxon>Propionibacteriales</taxon>
        <taxon>Propionibacteriaceae</taxon>
        <taxon>Ammonicoccus</taxon>
    </lineage>
</organism>
<evidence type="ECO:0000256" key="10">
    <source>
        <dbReference type="ARBA" id="ARBA00022898"/>
    </source>
</evidence>
<dbReference type="EC" id="2.6.1.42" evidence="6"/>
<evidence type="ECO:0000256" key="8">
    <source>
        <dbReference type="ARBA" id="ARBA00022605"/>
    </source>
</evidence>
<proteinExistence type="inferred from homology"/>
<evidence type="ECO:0000256" key="3">
    <source>
        <dbReference type="ARBA" id="ARBA00004931"/>
    </source>
</evidence>
<dbReference type="InterPro" id="IPR036038">
    <property type="entry name" value="Aminotransferase-like"/>
</dbReference>
<evidence type="ECO:0000256" key="5">
    <source>
        <dbReference type="ARBA" id="ARBA00009320"/>
    </source>
</evidence>
<dbReference type="InterPro" id="IPR033939">
    <property type="entry name" value="BCAT_family"/>
</dbReference>
<gene>
    <name evidence="15" type="ORF">AADG42_03050</name>
</gene>
<keyword evidence="8" id="KW-0028">Amino-acid biosynthesis</keyword>
<evidence type="ECO:0000256" key="7">
    <source>
        <dbReference type="ARBA" id="ARBA00022576"/>
    </source>
</evidence>
<comment type="similarity">
    <text evidence="5">Belongs to the class-IV pyridoxal-phosphate-dependent aminotransferase family.</text>
</comment>
<evidence type="ECO:0000256" key="4">
    <source>
        <dbReference type="ARBA" id="ARBA00005072"/>
    </source>
</evidence>
<dbReference type="GO" id="GO:0004084">
    <property type="term" value="F:branched-chain-amino-acid transaminase activity"/>
    <property type="evidence" value="ECO:0007669"/>
    <property type="project" value="UniProtKB-EC"/>
</dbReference>
<comment type="catalytic activity">
    <reaction evidence="14">
        <text>L-leucine + 2-oxoglutarate = 4-methyl-2-oxopentanoate + L-glutamate</text>
        <dbReference type="Rhea" id="RHEA:18321"/>
        <dbReference type="ChEBI" id="CHEBI:16810"/>
        <dbReference type="ChEBI" id="CHEBI:17865"/>
        <dbReference type="ChEBI" id="CHEBI:29985"/>
        <dbReference type="ChEBI" id="CHEBI:57427"/>
        <dbReference type="EC" id="2.6.1.42"/>
    </reaction>
</comment>
<evidence type="ECO:0000313" key="15">
    <source>
        <dbReference type="EMBL" id="XAN06323.1"/>
    </source>
</evidence>
<evidence type="ECO:0000256" key="12">
    <source>
        <dbReference type="ARBA" id="ARBA00048212"/>
    </source>
</evidence>
<evidence type="ECO:0000256" key="6">
    <source>
        <dbReference type="ARBA" id="ARBA00013053"/>
    </source>
</evidence>
<comment type="pathway">
    <text evidence="3">Amino-acid biosynthesis; L-valine biosynthesis; L-valine from pyruvate: step 4/4.</text>
</comment>
<dbReference type="InterPro" id="IPR005786">
    <property type="entry name" value="B_amino_transII"/>
</dbReference>
<dbReference type="NCBIfam" id="TIGR01123">
    <property type="entry name" value="ilvE_II"/>
    <property type="match status" value="1"/>
</dbReference>
<comment type="pathway">
    <text evidence="2">Amino-acid biosynthesis; L-isoleucine biosynthesis; L-isoleucine from 2-oxobutanoate: step 4/4.</text>
</comment>
<evidence type="ECO:0000256" key="14">
    <source>
        <dbReference type="ARBA" id="ARBA00049229"/>
    </source>
</evidence>
<dbReference type="CDD" id="cd01557">
    <property type="entry name" value="BCAT_beta_family"/>
    <property type="match status" value="1"/>
</dbReference>
<reference evidence="15 16" key="1">
    <citation type="submission" date="2024-04" db="EMBL/GenBank/DDBJ databases">
        <title>Isolation of an actinomycete strain from pig manure.</title>
        <authorList>
            <person name="Gong T."/>
            <person name="Yu Z."/>
            <person name="An M."/>
            <person name="Wei C."/>
            <person name="Yang W."/>
            <person name="Liu L."/>
        </authorList>
    </citation>
    <scope>NUCLEOTIDE SEQUENCE [LARGE SCALE GENOMIC DNA]</scope>
    <source>
        <strain evidence="15 16">ZF39</strain>
    </source>
</reference>
<keyword evidence="11" id="KW-0100">Branched-chain amino acid biosynthesis</keyword>
<dbReference type="Gene3D" id="3.30.470.10">
    <property type="match status" value="1"/>
</dbReference>
<comment type="catalytic activity">
    <reaction evidence="12">
        <text>L-valine + 2-oxoglutarate = 3-methyl-2-oxobutanoate + L-glutamate</text>
        <dbReference type="Rhea" id="RHEA:24813"/>
        <dbReference type="ChEBI" id="CHEBI:11851"/>
        <dbReference type="ChEBI" id="CHEBI:16810"/>
        <dbReference type="ChEBI" id="CHEBI:29985"/>
        <dbReference type="ChEBI" id="CHEBI:57762"/>
        <dbReference type="EC" id="2.6.1.42"/>
    </reaction>
</comment>
<sequence length="360" mass="38836">MSFSITTTTAPTPAARRAEILADPGFGRFFTDHMATAEWTVDEGWQELRVRPLEPFSMHPGVGVLHYGQEIFEGLKTYRHADDSLQLFRPDMNAARFARSARRLALPEFPPELFLEAMDELVRIEADWVPPHGDEASLYLRPIEFASEAFLGVRSSRTATFCTVASPAGAYFTGGVRGIRLWVTTKYTRAAVGGTGDAKCGGNYAGSLLAQTEAQEQGCDQVLYTSGPPERRILEEAGTMNIVLITRSGKLVTPGLGTILPGVTRDSLLTLAPEHGLVPVEREIPLPELVDGCRSGEIVEVFAAGTAAVITPIIALAGDGFEVTVGAGEPGPAGLALREHLLGIQHGDLPDPRGWMRRVC</sequence>
<dbReference type="Pfam" id="PF01063">
    <property type="entry name" value="Aminotran_4"/>
    <property type="match status" value="1"/>
</dbReference>
<dbReference type="InterPro" id="IPR043132">
    <property type="entry name" value="BCAT-like_C"/>
</dbReference>
<dbReference type="InterPro" id="IPR043131">
    <property type="entry name" value="BCAT-like_N"/>
</dbReference>
<dbReference type="NCBIfam" id="NF009897">
    <property type="entry name" value="PRK13357.1"/>
    <property type="match status" value="1"/>
</dbReference>
<dbReference type="PANTHER" id="PTHR11825:SF44">
    <property type="entry name" value="BRANCHED-CHAIN-AMINO-ACID AMINOTRANSFERASE"/>
    <property type="match status" value="1"/>
</dbReference>
<keyword evidence="7 15" id="KW-0032">Aminotransferase</keyword>
<evidence type="ECO:0000256" key="13">
    <source>
        <dbReference type="ARBA" id="ARBA00048798"/>
    </source>
</evidence>
<dbReference type="PIRSF" id="PIRSF006468">
    <property type="entry name" value="BCAT1"/>
    <property type="match status" value="1"/>
</dbReference>
<keyword evidence="10" id="KW-0663">Pyridoxal phosphate</keyword>
<dbReference type="PANTHER" id="PTHR11825">
    <property type="entry name" value="SUBGROUP IIII AMINOTRANSFERASE"/>
    <property type="match status" value="1"/>
</dbReference>
<evidence type="ECO:0000313" key="16">
    <source>
        <dbReference type="Proteomes" id="UP001442841"/>
    </source>
</evidence>
<accession>A0ABZ3FJX2</accession>
<dbReference type="InterPro" id="IPR001544">
    <property type="entry name" value="Aminotrans_IV"/>
</dbReference>
<evidence type="ECO:0000256" key="1">
    <source>
        <dbReference type="ARBA" id="ARBA00001933"/>
    </source>
</evidence>
<dbReference type="SUPFAM" id="SSF56752">
    <property type="entry name" value="D-aminoacid aminotransferase-like PLP-dependent enzymes"/>
    <property type="match status" value="1"/>
</dbReference>
<dbReference type="Gene3D" id="3.20.10.10">
    <property type="entry name" value="D-amino Acid Aminotransferase, subunit A, domain 2"/>
    <property type="match status" value="1"/>
</dbReference>
<dbReference type="Proteomes" id="UP001442841">
    <property type="component" value="Chromosome"/>
</dbReference>
<keyword evidence="9 15" id="KW-0808">Transferase</keyword>
<name>A0ABZ3FJX2_9ACTN</name>
<evidence type="ECO:0000256" key="11">
    <source>
        <dbReference type="ARBA" id="ARBA00023304"/>
    </source>
</evidence>
<keyword evidence="16" id="KW-1185">Reference proteome</keyword>
<protein>
    <recommendedName>
        <fullName evidence="6">branched-chain-amino-acid transaminase</fullName>
        <ecNumber evidence="6">2.6.1.42</ecNumber>
    </recommendedName>
</protein>
<dbReference type="RefSeq" id="WP_425307757.1">
    <property type="nucleotide sequence ID" value="NZ_CP154795.1"/>
</dbReference>
<comment type="pathway">
    <text evidence="4">Amino-acid biosynthesis; L-leucine biosynthesis; L-leucine from 3-methyl-2-oxobutanoate: step 4/4.</text>
</comment>
<comment type="catalytic activity">
    <reaction evidence="13">
        <text>L-isoleucine + 2-oxoglutarate = (S)-3-methyl-2-oxopentanoate + L-glutamate</text>
        <dbReference type="Rhea" id="RHEA:24801"/>
        <dbReference type="ChEBI" id="CHEBI:16810"/>
        <dbReference type="ChEBI" id="CHEBI:29985"/>
        <dbReference type="ChEBI" id="CHEBI:35146"/>
        <dbReference type="ChEBI" id="CHEBI:58045"/>
        <dbReference type="EC" id="2.6.1.42"/>
    </reaction>
</comment>
<comment type="cofactor">
    <cofactor evidence="1">
        <name>pyridoxal 5'-phosphate</name>
        <dbReference type="ChEBI" id="CHEBI:597326"/>
    </cofactor>
</comment>
<evidence type="ECO:0000256" key="9">
    <source>
        <dbReference type="ARBA" id="ARBA00022679"/>
    </source>
</evidence>